<dbReference type="Gene3D" id="1.10.287.70">
    <property type="match status" value="1"/>
</dbReference>
<protein>
    <submittedName>
        <fullName evidence="3">Potassium transporter Kef</fullName>
    </submittedName>
</protein>
<dbReference type="InterPro" id="IPR001646">
    <property type="entry name" value="5peptide_repeat"/>
</dbReference>
<comment type="caution">
    <text evidence="3">The sequence shown here is derived from an EMBL/GenBank/DDBJ whole genome shotgun (WGS) entry which is preliminary data.</text>
</comment>
<dbReference type="SUPFAM" id="SSF81324">
    <property type="entry name" value="Voltage-gated potassium channels"/>
    <property type="match status" value="1"/>
</dbReference>
<dbReference type="InterPro" id="IPR013099">
    <property type="entry name" value="K_chnl_dom"/>
</dbReference>
<dbReference type="InterPro" id="IPR051082">
    <property type="entry name" value="Pentapeptide-BTB/POZ_domain"/>
</dbReference>
<dbReference type="AlphaFoldDB" id="A0A2G1WG69"/>
<dbReference type="OrthoDB" id="199127at2157"/>
<dbReference type="Pfam" id="PF07885">
    <property type="entry name" value="Ion_trans_2"/>
    <property type="match status" value="1"/>
</dbReference>
<dbReference type="Proteomes" id="UP000222824">
    <property type="component" value="Unassembled WGS sequence"/>
</dbReference>
<keyword evidence="1" id="KW-1133">Transmembrane helix</keyword>
<dbReference type="Gene3D" id="2.160.20.80">
    <property type="entry name" value="E3 ubiquitin-protein ligase SopA"/>
    <property type="match status" value="3"/>
</dbReference>
<name>A0A2G1WG69_9EURY</name>
<keyword evidence="1" id="KW-0812">Transmembrane</keyword>
<dbReference type="EMBL" id="NHOA01000134">
    <property type="protein sequence ID" value="PHQ37945.1"/>
    <property type="molecule type" value="Genomic_DNA"/>
</dbReference>
<sequence>MEGRCTYRFDPDEYDATGMADTGIDEVWHCPHDAHAGADRCVFHLSSDARDELGVDDDAVADRLREVAGERGKTAKQLLGARFGDVSLRHEILAAADKHPLDLRGATVAGTLDLTASEFEQRIDLTGAEIGAIDWTESAFDAPVDLSGAVVRGEATLTAAVFEGDVDLVGTTFEGPVDAREVRFNGDTSLRETRFHDAATFDGAEFRGDANLLDDDACFENARFDAPVSFAKAAFRYADFVGCEFGADATFDRTAFGGDAEFADATFEATATFASAAFDRDAAFDRAAFGGRADFAEARFDGDTAFAGATFAGPATFAGAEFRGRDNLEDDDLSFADATFEAATTFRRAVVGFADFAGLTAADELVFDEGRFVEEVSFADATLASLSCDEARFRNDASFEAVTVSGPATFRGAEFQGGDNVDDDDLSVADAAFGDDVDFLGAQFGYSDFSGVSFGGDAVFDESRFDDDLSFADATFEAAASFDECRFDDDAAFDGAAFTGRASFRGAEFDGGDNVRDDDVTFADAAFGGDADFYRAEFEYANFEAAVFERPANFEATRFAGEGGFRDAAFRGETTFAEARFDDDAIFEDAAFSAPVSFLGVEFVGDYHEDDDAAFSGARFDDEADFREIEFGQTGFDDARFRGAVSFRESLFGRARFEDALCEESVDLSFTRFTEPVSFDGIAFESGVTVDEARFESDASFVESTFEEGATFRGVEFQGGAHTVTDADFEAATFGDSADFKLAEFRVADFSGVEFEGTALFERTVFEDDGTFRNAWFGASAIFSRSRFLEESDFSSCRFEGEAHFDELRFEKDSTFADAEFDDDATFRSAEFEGSANMHNDDASFEAATFRQTADFDKASFLYANFRHATFARDATFTDAEFAHSVVFRPRPDESETLVDLSNAAVRGGTLGQPEDGDAFYDCTHAEVCDITLDDTDCTHGLFNHFRFCNTDFRGFDFTAHKTYLARNNWEIHTFAASEAAHRSKNRGQFTPATLENTYLKAKNCASDFGDRKAAAEFFIKEMVYRRRKNWRATFTREEDVSAVNRTRALGKWIGNKVLHQTCGYGERLWRVVYVSAVTVFIWGVLYTTTTEGTTGSSGLTTQGINGFPNLLTPEGAVVLGKNMYFSMVTFTTLGYGDIQPVGSTARALAGLEAFLGALLVALVVFVLGRRVAW</sequence>
<feature type="transmembrane region" description="Helical" evidence="1">
    <location>
        <begin position="1148"/>
        <end position="1168"/>
    </location>
</feature>
<dbReference type="PANTHER" id="PTHR14136">
    <property type="entry name" value="BTB_POZ DOMAIN-CONTAINING PROTEIN KCTD9"/>
    <property type="match status" value="1"/>
</dbReference>
<evidence type="ECO:0000313" key="4">
    <source>
        <dbReference type="Proteomes" id="UP000222824"/>
    </source>
</evidence>
<dbReference type="Pfam" id="PF13576">
    <property type="entry name" value="Pentapeptide_3"/>
    <property type="match status" value="5"/>
</dbReference>
<feature type="domain" description="Potassium channel" evidence="2">
    <location>
        <begin position="1122"/>
        <end position="1172"/>
    </location>
</feature>
<gene>
    <name evidence="3" type="ORF">DJ69_14240</name>
</gene>
<evidence type="ECO:0000259" key="2">
    <source>
        <dbReference type="Pfam" id="PF07885"/>
    </source>
</evidence>
<evidence type="ECO:0000256" key="1">
    <source>
        <dbReference type="SAM" id="Phobius"/>
    </source>
</evidence>
<keyword evidence="4" id="KW-1185">Reference proteome</keyword>
<reference evidence="3 4" key="1">
    <citation type="journal article" date="2014" name="Front. Microbiol.">
        <title>Population and genomic analysis of the genus Halorubrum.</title>
        <authorList>
            <person name="Fullmer M.S."/>
            <person name="Soucy S.M."/>
            <person name="Swithers K.S."/>
            <person name="Makkay A.M."/>
            <person name="Wheeler R."/>
            <person name="Ventosa A."/>
            <person name="Gogarten J.P."/>
            <person name="Papke R.T."/>
        </authorList>
    </citation>
    <scope>NUCLEOTIDE SEQUENCE [LARGE SCALE GENOMIC DNA]</scope>
    <source>
        <strain evidence="3 4">C49</strain>
    </source>
</reference>
<organism evidence="3 4">
    <name type="scientific">Halorubrum persicum</name>
    <dbReference type="NCBI Taxonomy" id="1383844"/>
    <lineage>
        <taxon>Archaea</taxon>
        <taxon>Methanobacteriati</taxon>
        <taxon>Methanobacteriota</taxon>
        <taxon>Stenosarchaea group</taxon>
        <taxon>Halobacteria</taxon>
        <taxon>Halobacteriales</taxon>
        <taxon>Haloferacaceae</taxon>
        <taxon>Halorubrum</taxon>
    </lineage>
</organism>
<evidence type="ECO:0000313" key="3">
    <source>
        <dbReference type="EMBL" id="PHQ37945.1"/>
    </source>
</evidence>
<accession>A0A2G1WG69</accession>
<dbReference type="RefSeq" id="WP_099256230.1">
    <property type="nucleotide sequence ID" value="NZ_NHOA01000134.1"/>
</dbReference>
<keyword evidence="1" id="KW-0472">Membrane</keyword>
<dbReference type="PANTHER" id="PTHR14136:SF17">
    <property type="entry name" value="BTB_POZ DOMAIN-CONTAINING PROTEIN KCTD9"/>
    <property type="match status" value="1"/>
</dbReference>
<proteinExistence type="predicted"/>